<proteinExistence type="predicted"/>
<reference evidence="4" key="2">
    <citation type="submission" date="2015-01" db="EMBL/GenBank/DDBJ databases">
        <title>Evolutionary Origins and Diversification of the Mycorrhizal Mutualists.</title>
        <authorList>
            <consortium name="DOE Joint Genome Institute"/>
            <consortium name="Mycorrhizal Genomics Consortium"/>
            <person name="Kohler A."/>
            <person name="Kuo A."/>
            <person name="Nagy L.G."/>
            <person name="Floudas D."/>
            <person name="Copeland A."/>
            <person name="Barry K.W."/>
            <person name="Cichocki N."/>
            <person name="Veneault-Fourrey C."/>
            <person name="LaButti K."/>
            <person name="Lindquist E.A."/>
            <person name="Lipzen A."/>
            <person name="Lundell T."/>
            <person name="Morin E."/>
            <person name="Murat C."/>
            <person name="Riley R."/>
            <person name="Ohm R."/>
            <person name="Sun H."/>
            <person name="Tunlid A."/>
            <person name="Henrissat B."/>
            <person name="Grigoriev I.V."/>
            <person name="Hibbett D.S."/>
            <person name="Martin F."/>
        </authorList>
    </citation>
    <scope>NUCLEOTIDE SEQUENCE [LARGE SCALE GENOMIC DNA]</scope>
    <source>
        <strain evidence="4">UH-Slu-Lm8-n1</strain>
    </source>
</reference>
<evidence type="ECO:0000256" key="1">
    <source>
        <dbReference type="SAM" id="MobiDB-lite"/>
    </source>
</evidence>
<protein>
    <submittedName>
        <fullName evidence="3">Uncharacterized protein</fullName>
    </submittedName>
</protein>
<dbReference type="InParanoid" id="A0A0D0AF08"/>
<gene>
    <name evidence="3" type="ORF">CY34DRAFT_18790</name>
</gene>
<organism evidence="3 4">
    <name type="scientific">Suillus luteus UH-Slu-Lm8-n1</name>
    <dbReference type="NCBI Taxonomy" id="930992"/>
    <lineage>
        <taxon>Eukaryota</taxon>
        <taxon>Fungi</taxon>
        <taxon>Dikarya</taxon>
        <taxon>Basidiomycota</taxon>
        <taxon>Agaricomycotina</taxon>
        <taxon>Agaricomycetes</taxon>
        <taxon>Agaricomycetidae</taxon>
        <taxon>Boletales</taxon>
        <taxon>Suillineae</taxon>
        <taxon>Suillaceae</taxon>
        <taxon>Suillus</taxon>
    </lineage>
</organism>
<reference evidence="3 4" key="1">
    <citation type="submission" date="2014-04" db="EMBL/GenBank/DDBJ databases">
        <authorList>
            <consortium name="DOE Joint Genome Institute"/>
            <person name="Kuo A."/>
            <person name="Ruytinx J."/>
            <person name="Rineau F."/>
            <person name="Colpaert J."/>
            <person name="Kohler A."/>
            <person name="Nagy L.G."/>
            <person name="Floudas D."/>
            <person name="Copeland A."/>
            <person name="Barry K.W."/>
            <person name="Cichocki N."/>
            <person name="Veneault-Fourrey C."/>
            <person name="LaButti K."/>
            <person name="Lindquist E.A."/>
            <person name="Lipzen A."/>
            <person name="Lundell T."/>
            <person name="Morin E."/>
            <person name="Murat C."/>
            <person name="Sun H."/>
            <person name="Tunlid A."/>
            <person name="Henrissat B."/>
            <person name="Grigoriev I.V."/>
            <person name="Hibbett D.S."/>
            <person name="Martin F."/>
            <person name="Nordberg H.P."/>
            <person name="Cantor M.N."/>
            <person name="Hua S.X."/>
        </authorList>
    </citation>
    <scope>NUCLEOTIDE SEQUENCE [LARGE SCALE GENOMIC DNA]</scope>
    <source>
        <strain evidence="3 4">UH-Slu-Lm8-n1</strain>
    </source>
</reference>
<feature type="chain" id="PRO_5002224042" evidence="2">
    <location>
        <begin position="19"/>
        <end position="209"/>
    </location>
</feature>
<feature type="region of interest" description="Disordered" evidence="1">
    <location>
        <begin position="118"/>
        <end position="156"/>
    </location>
</feature>
<sequence>MMLVHSLLIGHLTNLAPPTSVPTPPSAVGPPREPTPPAVPPPAKKAADAPSKAPHLHRKILVHHQLPLYHQLFLHPAHTPGPATTTGYFDLSFPRASSPLDEHVDAGANVWADNVSTSPAPAPASVPTLEFDPLDNRPAASKAAKPNSRPRGASVSSAQLPLSELIALPPPSQIDAPSLTSSQHARDFAILPGSYPDVLKTVAVLLCHR</sequence>
<accession>A0A0D0AF08</accession>
<evidence type="ECO:0000313" key="3">
    <source>
        <dbReference type="EMBL" id="KIK32802.1"/>
    </source>
</evidence>
<dbReference type="Proteomes" id="UP000054485">
    <property type="component" value="Unassembled WGS sequence"/>
</dbReference>
<dbReference type="EMBL" id="KN836109">
    <property type="protein sequence ID" value="KIK32802.1"/>
    <property type="molecule type" value="Genomic_DNA"/>
</dbReference>
<dbReference type="OrthoDB" id="10649317at2759"/>
<feature type="compositionally biased region" description="Pro residues" evidence="1">
    <location>
        <begin position="19"/>
        <end position="43"/>
    </location>
</feature>
<keyword evidence="4" id="KW-1185">Reference proteome</keyword>
<dbReference type="HOGENOM" id="CLU_1316179_0_0_1"/>
<name>A0A0D0AF08_9AGAM</name>
<feature type="signal peptide" evidence="2">
    <location>
        <begin position="1"/>
        <end position="18"/>
    </location>
</feature>
<feature type="compositionally biased region" description="Low complexity" evidence="1">
    <location>
        <begin position="118"/>
        <end position="128"/>
    </location>
</feature>
<feature type="region of interest" description="Disordered" evidence="1">
    <location>
        <begin position="14"/>
        <end position="55"/>
    </location>
</feature>
<keyword evidence="2" id="KW-0732">Signal</keyword>
<evidence type="ECO:0000256" key="2">
    <source>
        <dbReference type="SAM" id="SignalP"/>
    </source>
</evidence>
<dbReference type="AlphaFoldDB" id="A0A0D0AF08"/>
<evidence type="ECO:0000313" key="4">
    <source>
        <dbReference type="Proteomes" id="UP000054485"/>
    </source>
</evidence>